<dbReference type="EMBL" id="JAHCLR010000056">
    <property type="protein sequence ID" value="MBS9535699.1"/>
    <property type="molecule type" value="Genomic_DNA"/>
</dbReference>
<evidence type="ECO:0000313" key="5">
    <source>
        <dbReference type="Proteomes" id="UP001519535"/>
    </source>
</evidence>
<feature type="transmembrane region" description="Helical" evidence="3">
    <location>
        <begin position="30"/>
        <end position="51"/>
    </location>
</feature>
<dbReference type="Proteomes" id="UP001519535">
    <property type="component" value="Unassembled WGS sequence"/>
</dbReference>
<reference evidence="4 5" key="1">
    <citation type="submission" date="2021-05" db="EMBL/GenBank/DDBJ databases">
        <title>Mycobacterium acidophilum sp. nov., an extremely acid-tolerant member of the genus Mycobacterium.</title>
        <authorList>
            <person name="Xia J."/>
        </authorList>
    </citation>
    <scope>NUCLEOTIDE SEQUENCE [LARGE SCALE GENOMIC DNA]</scope>
    <source>
        <strain evidence="4 5">M1</strain>
    </source>
</reference>
<organism evidence="4 5">
    <name type="scientific">Mycolicibacter acidiphilus</name>
    <dbReference type="NCBI Taxonomy" id="2835306"/>
    <lineage>
        <taxon>Bacteria</taxon>
        <taxon>Bacillati</taxon>
        <taxon>Actinomycetota</taxon>
        <taxon>Actinomycetes</taxon>
        <taxon>Mycobacteriales</taxon>
        <taxon>Mycobacteriaceae</taxon>
        <taxon>Mycolicibacter</taxon>
    </lineage>
</organism>
<comment type="caution">
    <text evidence="4">The sequence shown here is derived from an EMBL/GenBank/DDBJ whole genome shotgun (WGS) entry which is preliminary data.</text>
</comment>
<keyword evidence="3" id="KW-1133">Transmembrane helix</keyword>
<evidence type="ECO:0000313" key="4">
    <source>
        <dbReference type="EMBL" id="MBS9535699.1"/>
    </source>
</evidence>
<dbReference type="PANTHER" id="PTHR37042:SF4">
    <property type="entry name" value="OUTER MEMBRANE PROTEIN RV1973"/>
    <property type="match status" value="1"/>
</dbReference>
<keyword evidence="3" id="KW-0812">Transmembrane</keyword>
<evidence type="ECO:0000256" key="2">
    <source>
        <dbReference type="ARBA" id="ARBA00023136"/>
    </source>
</evidence>
<gene>
    <name evidence="4" type="ORF">KIH27_19110</name>
</gene>
<dbReference type="RefSeq" id="WP_214094551.1">
    <property type="nucleotide sequence ID" value="NZ_JAHCLR010000056.1"/>
</dbReference>
<evidence type="ECO:0000256" key="1">
    <source>
        <dbReference type="ARBA" id="ARBA00004370"/>
    </source>
</evidence>
<proteinExistence type="predicted"/>
<comment type="subcellular location">
    <subcellularLocation>
        <location evidence="1">Membrane</location>
    </subcellularLocation>
</comment>
<dbReference type="PANTHER" id="PTHR37042">
    <property type="entry name" value="OUTER MEMBRANE PROTEIN RV1973"/>
    <property type="match status" value="1"/>
</dbReference>
<sequence>MSPRRRMSPGQPPLFTETAVPAPGRWRFRLLVVHVVLAVSAALAICALALVSHVSVHRAAVNQANVRADVDRFMAHFTSPDPFHANDYVDEVLAHATGEFATMYREKVNMTLAHIVHAQPATGSVLDSGIERWNDDGSATLLVVTQVRSKSRDGKKDEDVPYRWIVTAEQEGSEWKISNLIQVL</sequence>
<accession>A0ABS5RRX0</accession>
<keyword evidence="5" id="KW-1185">Reference proteome</keyword>
<protein>
    <submittedName>
        <fullName evidence="4">Mammalian cell entry protein</fullName>
    </submittedName>
</protein>
<name>A0ABS5RRX0_9MYCO</name>
<evidence type="ECO:0000256" key="3">
    <source>
        <dbReference type="SAM" id="Phobius"/>
    </source>
</evidence>
<keyword evidence="2 3" id="KW-0472">Membrane</keyword>